<evidence type="ECO:0000259" key="6">
    <source>
        <dbReference type="Pfam" id="PF12805"/>
    </source>
</evidence>
<feature type="domain" description="Integral membrane bound transporter" evidence="7">
    <location>
        <begin position="419"/>
        <end position="536"/>
    </location>
</feature>
<feature type="domain" description="Integral membrane protein YccS N-terminal" evidence="6">
    <location>
        <begin position="116"/>
        <end position="258"/>
    </location>
</feature>
<feature type="transmembrane region" description="Helical" evidence="5">
    <location>
        <begin position="87"/>
        <end position="105"/>
    </location>
</feature>
<feature type="transmembrane region" description="Helical" evidence="5">
    <location>
        <begin position="158"/>
        <end position="180"/>
    </location>
</feature>
<dbReference type="InterPro" id="IPR049453">
    <property type="entry name" value="Memb_transporter_dom"/>
</dbReference>
<gene>
    <name evidence="8" type="ORF">ENY07_11515</name>
</gene>
<dbReference type="AlphaFoldDB" id="A0A8J4M6X5"/>
<comment type="subcellular location">
    <subcellularLocation>
        <location evidence="1">Membrane</location>
        <topology evidence="1">Multi-pass membrane protein</topology>
    </subcellularLocation>
</comment>
<organism evidence="8">
    <name type="scientific">Acidicaldus sp</name>
    <dbReference type="NCBI Taxonomy" id="1872105"/>
    <lineage>
        <taxon>Bacteria</taxon>
        <taxon>Pseudomonadati</taxon>
        <taxon>Pseudomonadota</taxon>
        <taxon>Alphaproteobacteria</taxon>
        <taxon>Acetobacterales</taxon>
        <taxon>Acetobacteraceae</taxon>
        <taxon>Acidicaldus</taxon>
    </lineage>
</organism>
<sequence length="711" mass="75408">MIARRARLISGLRRFLTAPQADLSRLPIALDLRAISAAEGVRAALSTAVMVALAGWLGWPPLMQGALAALFTCMCDPGGPVRRRVPALLSFTFLGAATLLAFGFLRGLGYGAIPLACLAVFCFSFLRVYGQAAQQLGALLTVVLLLALDRPWPDAATAFTMAGLFVAGSLWAVLLTLVIWRLHPYRPARRAVADVYRALALLADDLRRTYGSGDEAAWEAHARAYRRRVREALEQARAVVRATLRQRGAQSPRAAQSLIRLETAEQLFAALIALEETLAQYQPESPQAVPGRDVAARLLRRLPSLLGVLAGFILHDEAARPARLERAIAAIEAGFATLAPGDPVARIGAAIVDRLRIAFTLSLPAGFLPAAGPDGTPPPLAERLRGPLSANLSPASAALRHAARTALVTAPALAITFRENGTYQHWLTITLVLTMQPYFAVTLQRAMERIGGTVLGGLLAALLTLICHTPWQIAGALFPLAVIALSVRTASFGLYIMLLTPLIVLLSELGHAGASGIEIAAMRAAYTLAGGLLAVAGALILWPSWEPERLAGELAAALRAHARHARAEFAVLLDADAARLAAAEAARREAGIASNNLEASLARALNEPRRGRQAMLDVALVVDAALRRVAGRLIAMRLDASAPAAEDRMAFAAWGTWIAAALETLAADTTSALPPPPERLPRESASAEAVGRLARQVELIAGALQRAARQG</sequence>
<evidence type="ECO:0000256" key="5">
    <source>
        <dbReference type="SAM" id="Phobius"/>
    </source>
</evidence>
<keyword evidence="4 5" id="KW-0472">Membrane</keyword>
<evidence type="ECO:0000256" key="3">
    <source>
        <dbReference type="ARBA" id="ARBA00022989"/>
    </source>
</evidence>
<dbReference type="InterPro" id="IPR032692">
    <property type="entry name" value="YccS_N"/>
</dbReference>
<dbReference type="EMBL" id="DTQM01000220">
    <property type="protein sequence ID" value="HGC43829.1"/>
    <property type="molecule type" value="Genomic_DNA"/>
</dbReference>
<feature type="transmembrane region" description="Helical" evidence="5">
    <location>
        <begin position="450"/>
        <end position="471"/>
    </location>
</feature>
<feature type="transmembrane region" description="Helical" evidence="5">
    <location>
        <begin position="525"/>
        <end position="545"/>
    </location>
</feature>
<feature type="transmembrane region" description="Helical" evidence="5">
    <location>
        <begin position="477"/>
        <end position="504"/>
    </location>
</feature>
<comment type="caution">
    <text evidence="8">The sequence shown here is derived from an EMBL/GenBank/DDBJ whole genome shotgun (WGS) entry which is preliminary data.</text>
</comment>
<dbReference type="Pfam" id="PF13515">
    <property type="entry name" value="FUSC_2"/>
    <property type="match status" value="1"/>
</dbReference>
<dbReference type="Pfam" id="PF12805">
    <property type="entry name" value="FUSC-like"/>
    <property type="match status" value="1"/>
</dbReference>
<reference evidence="8" key="1">
    <citation type="journal article" date="2020" name="mSystems">
        <title>Genome- and Community-Level Interaction Insights into Carbon Utilization and Element Cycling Functions of Hydrothermarchaeota in Hydrothermal Sediment.</title>
        <authorList>
            <person name="Zhou Z."/>
            <person name="Liu Y."/>
            <person name="Xu W."/>
            <person name="Pan J."/>
            <person name="Luo Z.H."/>
            <person name="Li M."/>
        </authorList>
    </citation>
    <scope>NUCLEOTIDE SEQUENCE</scope>
    <source>
        <strain evidence="8">SpSt-997</strain>
    </source>
</reference>
<accession>A0A8J4M6X5</accession>
<evidence type="ECO:0000259" key="7">
    <source>
        <dbReference type="Pfam" id="PF13515"/>
    </source>
</evidence>
<proteinExistence type="predicted"/>
<protein>
    <submittedName>
        <fullName evidence="8">FUSC family protein</fullName>
    </submittedName>
</protein>
<keyword evidence="2 5" id="KW-0812">Transmembrane</keyword>
<evidence type="ECO:0000256" key="2">
    <source>
        <dbReference type="ARBA" id="ARBA00022692"/>
    </source>
</evidence>
<evidence type="ECO:0000313" key="8">
    <source>
        <dbReference type="EMBL" id="HGC43829.1"/>
    </source>
</evidence>
<dbReference type="GO" id="GO:0016020">
    <property type="term" value="C:membrane"/>
    <property type="evidence" value="ECO:0007669"/>
    <property type="project" value="UniProtKB-SubCell"/>
</dbReference>
<name>A0A8J4M6X5_9PROT</name>
<keyword evidence="3 5" id="KW-1133">Transmembrane helix</keyword>
<evidence type="ECO:0000256" key="1">
    <source>
        <dbReference type="ARBA" id="ARBA00004141"/>
    </source>
</evidence>
<feature type="transmembrane region" description="Helical" evidence="5">
    <location>
        <begin position="111"/>
        <end position="129"/>
    </location>
</feature>
<evidence type="ECO:0000256" key="4">
    <source>
        <dbReference type="ARBA" id="ARBA00023136"/>
    </source>
</evidence>